<dbReference type="SMART" id="SM00386">
    <property type="entry name" value="HAT"/>
    <property type="match status" value="2"/>
</dbReference>
<keyword evidence="2" id="KW-0507">mRNA processing</keyword>
<reference evidence="11 12" key="3">
    <citation type="submission" date="2020-12" db="UniProtKB">
        <authorList>
            <consortium name="WormBaseParasite"/>
        </authorList>
    </citation>
    <scope>IDENTIFICATION</scope>
</reference>
<dbReference type="AlphaFoldDB" id="A0A090KSP3"/>
<dbReference type="WBParaSite" id="SRAE_X000226200.1">
    <property type="protein sequence ID" value="SRAE_X000226200.1"/>
    <property type="gene ID" value="WBGene00267844"/>
</dbReference>
<dbReference type="Proteomes" id="UP000035682">
    <property type="component" value="Unplaced"/>
</dbReference>
<keyword evidence="8" id="KW-0732">Signal</keyword>
<feature type="chain" id="PRO_5015030107" evidence="8">
    <location>
        <begin position="19"/>
        <end position="250"/>
    </location>
</feature>
<dbReference type="EMBL" id="LN609399">
    <property type="protein sequence ID" value="CEF60525.1"/>
    <property type="molecule type" value="Genomic_DNA"/>
</dbReference>
<evidence type="ECO:0000256" key="1">
    <source>
        <dbReference type="ARBA" id="ARBA00004123"/>
    </source>
</evidence>
<evidence type="ECO:0000313" key="9">
    <source>
        <dbReference type="EMBL" id="CEF60525.1"/>
    </source>
</evidence>
<sequence>MFLIFNYLIIFVKDLSMATSREQSPDDDEKSATVDSPQANVKRESRKDYKNSPSPKKLRKSKEHSSKDDKKNKRNSRRSKSRESSKRERSKHSSKYSSKKSNDSSDRDIQIHYSLRPIWDKLEENPKNFDLWVELITKSAENNIDQSMELIFKRFLENFPYCYGYWIQYATYINNRDGPKECLYIYQKAVKEFPICVDLWMSYLQVAMEHYMMQPDGVTDILKIINKALEECGMDFNSDNLWISVIDWEE</sequence>
<gene>
    <name evidence="13" type="ORF">SRAE_0000042200</name>
    <name evidence="9 11 12 14" type="ORF">SRAE_X000226200</name>
</gene>
<evidence type="ECO:0000313" key="14">
    <source>
        <dbReference type="WormBase" id="SRAE_X000226200"/>
    </source>
</evidence>
<dbReference type="RefSeq" id="XP_024500505.1">
    <property type="nucleotide sequence ID" value="XM_024646311.1"/>
</dbReference>
<keyword evidence="5" id="KW-0539">Nucleus</keyword>
<dbReference type="GO" id="GO:0005685">
    <property type="term" value="C:U1 snRNP"/>
    <property type="evidence" value="ECO:0007669"/>
    <property type="project" value="TreeGrafter"/>
</dbReference>
<dbReference type="SUPFAM" id="SSF48452">
    <property type="entry name" value="TPR-like"/>
    <property type="match status" value="1"/>
</dbReference>
<evidence type="ECO:0000256" key="3">
    <source>
        <dbReference type="ARBA" id="ARBA00022737"/>
    </source>
</evidence>
<evidence type="ECO:0000256" key="2">
    <source>
        <dbReference type="ARBA" id="ARBA00022664"/>
    </source>
</evidence>
<protein>
    <submittedName>
        <fullName evidence="9 11">Pre-mRNA-processing factor 39</fullName>
    </submittedName>
</protein>
<dbReference type="GO" id="GO:0000243">
    <property type="term" value="C:commitment complex"/>
    <property type="evidence" value="ECO:0007669"/>
    <property type="project" value="TreeGrafter"/>
</dbReference>
<keyword evidence="3" id="KW-0677">Repeat</keyword>
<dbReference type="InterPro" id="IPR011990">
    <property type="entry name" value="TPR-like_helical_dom_sf"/>
</dbReference>
<evidence type="ECO:0000256" key="4">
    <source>
        <dbReference type="ARBA" id="ARBA00023187"/>
    </source>
</evidence>
<dbReference type="GO" id="GO:0071004">
    <property type="term" value="C:U2-type prespliceosome"/>
    <property type="evidence" value="ECO:0007669"/>
    <property type="project" value="TreeGrafter"/>
</dbReference>
<feature type="compositionally biased region" description="Basic and acidic residues" evidence="7">
    <location>
        <begin position="41"/>
        <end position="50"/>
    </location>
</feature>
<feature type="signal peptide" evidence="8">
    <location>
        <begin position="1"/>
        <end position="18"/>
    </location>
</feature>
<reference evidence="10" key="1">
    <citation type="submission" date="2014-09" db="EMBL/GenBank/DDBJ databases">
        <authorList>
            <person name="Martin A.A."/>
        </authorList>
    </citation>
    <scope>NUCLEOTIDE SEQUENCE</scope>
    <source>
        <strain evidence="10">ED321</strain>
    </source>
</reference>
<dbReference type="Pfam" id="PF23240">
    <property type="entry name" value="HAT_PRP39_N"/>
    <property type="match status" value="1"/>
</dbReference>
<dbReference type="WBParaSite" id="SRAE_0000042200.1">
    <property type="protein sequence ID" value="SRAE_0000042200.1"/>
    <property type="gene ID" value="WBGene00256166"/>
</dbReference>
<comment type="subcellular location">
    <subcellularLocation>
        <location evidence="1">Nucleus</location>
    </subcellularLocation>
</comment>
<evidence type="ECO:0000256" key="7">
    <source>
        <dbReference type="SAM" id="MobiDB-lite"/>
    </source>
</evidence>
<evidence type="ECO:0000313" key="10">
    <source>
        <dbReference type="Proteomes" id="UP000035682"/>
    </source>
</evidence>
<dbReference type="PANTHER" id="PTHR17204">
    <property type="entry name" value="PRE-MRNA PROCESSING PROTEIN PRP39-RELATED"/>
    <property type="match status" value="1"/>
</dbReference>
<organism evidence="9">
    <name type="scientific">Strongyloides ratti</name>
    <name type="common">Parasitic roundworm</name>
    <dbReference type="NCBI Taxonomy" id="34506"/>
    <lineage>
        <taxon>Eukaryota</taxon>
        <taxon>Metazoa</taxon>
        <taxon>Ecdysozoa</taxon>
        <taxon>Nematoda</taxon>
        <taxon>Chromadorea</taxon>
        <taxon>Rhabditida</taxon>
        <taxon>Tylenchina</taxon>
        <taxon>Panagrolaimomorpha</taxon>
        <taxon>Strongyloidoidea</taxon>
        <taxon>Strongyloididae</taxon>
        <taxon>Strongyloides</taxon>
    </lineage>
</organism>
<dbReference type="CTD" id="36373664"/>
<dbReference type="InterPro" id="IPR003107">
    <property type="entry name" value="HAT"/>
</dbReference>
<dbReference type="WormBase" id="SRAE_0000042200">
    <property type="protein sequence ID" value="SRP00544"/>
    <property type="gene ID" value="WBGene00256166"/>
</dbReference>
<feature type="region of interest" description="Disordered" evidence="7">
    <location>
        <begin position="20"/>
        <end position="105"/>
    </location>
</feature>
<evidence type="ECO:0000313" key="11">
    <source>
        <dbReference type="WBParaSite" id="SRAE_0000042200.1"/>
    </source>
</evidence>
<dbReference type="WormBase" id="SRAE_X000226200">
    <property type="protein sequence ID" value="SRP00544"/>
    <property type="gene ID" value="WBGene00267844"/>
</dbReference>
<evidence type="ECO:0000256" key="5">
    <source>
        <dbReference type="ARBA" id="ARBA00023242"/>
    </source>
</evidence>
<dbReference type="Gene3D" id="1.25.40.10">
    <property type="entry name" value="Tetratricopeptide repeat domain"/>
    <property type="match status" value="1"/>
</dbReference>
<dbReference type="PANTHER" id="PTHR17204:SF5">
    <property type="entry name" value="PRE-MRNA-PROCESSING FACTOR 39"/>
    <property type="match status" value="1"/>
</dbReference>
<evidence type="ECO:0000313" key="12">
    <source>
        <dbReference type="WBParaSite" id="SRAE_X000226200.1"/>
    </source>
</evidence>
<dbReference type="GeneID" id="36373664"/>
<dbReference type="OrthoDB" id="10265668at2759"/>
<proteinExistence type="inferred from homology"/>
<reference evidence="9" key="2">
    <citation type="submission" date="2014-09" db="EMBL/GenBank/DDBJ databases">
        <authorList>
            <person name="Aslett A.Martin."/>
        </authorList>
    </citation>
    <scope>NUCLEOTIDE SEQUENCE</scope>
    <source>
        <strain evidence="9">ED321 Heterogonic</strain>
    </source>
</reference>
<dbReference type="EMBL" id="LN609406">
    <property type="protein sequence ID" value="CEF61296.1"/>
    <property type="molecule type" value="Genomic_DNA"/>
</dbReference>
<comment type="similarity">
    <text evidence="6">Belongs to the PRP39 family.</text>
</comment>
<feature type="compositionally biased region" description="Basic residues" evidence="7">
    <location>
        <begin position="88"/>
        <end position="98"/>
    </location>
</feature>
<evidence type="ECO:0000256" key="6">
    <source>
        <dbReference type="ARBA" id="ARBA00038019"/>
    </source>
</evidence>
<keyword evidence="10" id="KW-1185">Reference proteome</keyword>
<name>A0A090KSP3_STRRB</name>
<keyword evidence="4" id="KW-0508">mRNA splicing</keyword>
<dbReference type="GO" id="GO:0000395">
    <property type="term" value="P:mRNA 5'-splice site recognition"/>
    <property type="evidence" value="ECO:0007669"/>
    <property type="project" value="TreeGrafter"/>
</dbReference>
<evidence type="ECO:0000256" key="8">
    <source>
        <dbReference type="SAM" id="SignalP"/>
    </source>
</evidence>
<dbReference type="GO" id="GO:0030627">
    <property type="term" value="F:pre-mRNA 5'-splice site binding"/>
    <property type="evidence" value="ECO:0007669"/>
    <property type="project" value="TreeGrafter"/>
</dbReference>
<accession>A0A090KSP3</accession>
<evidence type="ECO:0000313" key="13">
    <source>
        <dbReference type="WormBase" id="SRAE_0000042200"/>
    </source>
</evidence>